<evidence type="ECO:0000256" key="18">
    <source>
        <dbReference type="PIRSR" id="PIRSR603561-2"/>
    </source>
</evidence>
<dbReference type="GO" id="GO:0009228">
    <property type="term" value="P:thiamine biosynthetic process"/>
    <property type="evidence" value="ECO:0007669"/>
    <property type="project" value="UniProtKB-KW"/>
</dbReference>
<dbReference type="GO" id="GO:0044716">
    <property type="term" value="F:8-oxo-GDP phosphatase activity"/>
    <property type="evidence" value="ECO:0007669"/>
    <property type="project" value="TreeGrafter"/>
</dbReference>
<dbReference type="HOGENOM" id="CLU_076087_0_0_6"/>
<evidence type="ECO:0000256" key="12">
    <source>
        <dbReference type="ARBA" id="ARBA00038905"/>
    </source>
</evidence>
<reference evidence="20 21" key="1">
    <citation type="journal article" date="2013" name="Genome Announc.">
        <title>Complete genome sequence of Simiduia agarivorans SA1(T), a marine bacterium able to degrade a variety of polysaccharides.</title>
        <authorList>
            <person name="Lin S.Y."/>
            <person name="Shieh W.Y."/>
            <person name="Chen J.S."/>
            <person name="Tang S.L."/>
        </authorList>
    </citation>
    <scope>NUCLEOTIDE SEQUENCE [LARGE SCALE GENOMIC DNA]</scope>
    <source>
        <strain evidence="21">DSM 21679 / JCM 13881 / BCRC 17597 / SA1</strain>
    </source>
</reference>
<evidence type="ECO:0000256" key="2">
    <source>
        <dbReference type="ARBA" id="ARBA00005582"/>
    </source>
</evidence>
<dbReference type="eggNOG" id="COG0494">
    <property type="taxonomic scope" value="Bacteria"/>
</dbReference>
<dbReference type="InterPro" id="IPR047127">
    <property type="entry name" value="MutT-like"/>
</dbReference>
<dbReference type="Pfam" id="PF14815">
    <property type="entry name" value="NUDIX_4"/>
    <property type="match status" value="1"/>
</dbReference>
<evidence type="ECO:0000259" key="19">
    <source>
        <dbReference type="PROSITE" id="PS51462"/>
    </source>
</evidence>
<dbReference type="PANTHER" id="PTHR47707:SF1">
    <property type="entry name" value="NUDIX HYDROLASE FAMILY PROTEIN"/>
    <property type="match status" value="1"/>
</dbReference>
<evidence type="ECO:0000256" key="17">
    <source>
        <dbReference type="PIRSR" id="PIRSR603561-1"/>
    </source>
</evidence>
<proteinExistence type="inferred from homology"/>
<gene>
    <name evidence="20" type="ordered locus">M5M_17860</name>
</gene>
<evidence type="ECO:0000256" key="16">
    <source>
        <dbReference type="ARBA" id="ARBA00042798"/>
    </source>
</evidence>
<dbReference type="InterPro" id="IPR020476">
    <property type="entry name" value="Nudix_hydrolase"/>
</dbReference>
<accession>K4KR26</accession>
<dbReference type="PANTHER" id="PTHR47707">
    <property type="entry name" value="8-OXO-DGTP DIPHOSPHATASE"/>
    <property type="match status" value="1"/>
</dbReference>
<dbReference type="GO" id="GO:0035539">
    <property type="term" value="F:8-oxo-7,8-dihydrodeoxyguanosine triphosphate pyrophosphatase activity"/>
    <property type="evidence" value="ECO:0007669"/>
    <property type="project" value="UniProtKB-EC"/>
</dbReference>
<dbReference type="PROSITE" id="PS51462">
    <property type="entry name" value="NUDIX"/>
    <property type="match status" value="1"/>
</dbReference>
<feature type="binding site" evidence="18">
    <location>
        <position position="31"/>
    </location>
    <ligand>
        <name>Mg(2+)</name>
        <dbReference type="ChEBI" id="CHEBI:18420"/>
    </ligand>
</feature>
<comment type="catalytic activity">
    <reaction evidence="11">
        <text>8-oxo-GTP + H2O = 8-oxo-GMP + diphosphate + H(+)</text>
        <dbReference type="Rhea" id="RHEA:67616"/>
        <dbReference type="ChEBI" id="CHEBI:15377"/>
        <dbReference type="ChEBI" id="CHEBI:15378"/>
        <dbReference type="ChEBI" id="CHEBI:33019"/>
        <dbReference type="ChEBI" id="CHEBI:143553"/>
        <dbReference type="ChEBI" id="CHEBI:145694"/>
    </reaction>
</comment>
<protein>
    <recommendedName>
        <fullName evidence="13">8-oxo-dGTP diphosphatase</fullName>
        <ecNumber evidence="12">3.6.1.55</ecNumber>
    </recommendedName>
    <alternativeName>
        <fullName evidence="16">7,8-dihydro-8-oxoguanine-triphosphatase</fullName>
    </alternativeName>
    <alternativeName>
        <fullName evidence="15">Mutator protein MutT</fullName>
    </alternativeName>
    <alternativeName>
        <fullName evidence="14">dGTP pyrophosphohydrolase</fullName>
    </alternativeName>
</protein>
<keyword evidence="9" id="KW-0234">DNA repair</keyword>
<evidence type="ECO:0000256" key="8">
    <source>
        <dbReference type="ARBA" id="ARBA00022842"/>
    </source>
</evidence>
<dbReference type="STRING" id="1117647.M5M_17860"/>
<dbReference type="SUPFAM" id="SSF55811">
    <property type="entry name" value="Nudix"/>
    <property type="match status" value="1"/>
</dbReference>
<feature type="binding site" evidence="17">
    <location>
        <begin position="28"/>
        <end position="31"/>
    </location>
    <ligand>
        <name>8-oxo-dGTP</name>
        <dbReference type="ChEBI" id="CHEBI:77896"/>
    </ligand>
</feature>
<evidence type="ECO:0000256" key="5">
    <source>
        <dbReference type="ARBA" id="ARBA00022723"/>
    </source>
</evidence>
<evidence type="ECO:0000256" key="11">
    <source>
        <dbReference type="ARBA" id="ARBA00036904"/>
    </source>
</evidence>
<name>K4KR26_SIMAS</name>
<evidence type="ECO:0000313" key="20">
    <source>
        <dbReference type="EMBL" id="AFV00701.2"/>
    </source>
</evidence>
<dbReference type="InterPro" id="IPR000086">
    <property type="entry name" value="NUDIX_hydrolase_dom"/>
</dbReference>
<feature type="binding site" evidence="18">
    <location>
        <position position="51"/>
    </location>
    <ligand>
        <name>Mg(2+)</name>
        <dbReference type="ChEBI" id="CHEBI:18420"/>
    </ligand>
</feature>
<sequence length="311" mass="33022">MAAAVIRRGGQIFVARRPAHLHMGGLWEFPGGKVEPGESVQDALARELTEELGIQVHTSSPLIQVPYDYPDKSVLLDVWEVNDFGGEPAGLEGQETRWVTPSALGSLEFPAANKPIVDAACLPPVCAISRPAESLQAWLADLQAGVMRGVRLFVLRPPLGFSAEPEQLLKAVGSLTHAREVQWQWHRDLFANAGAMPALLAGASNYGVHLPSTALSGPCEALPEGVGLISASCHSLAEMQAAKAVHARFLLLSPVAETKQYASHQLLGWSAFADWVAGCQLPVYGLGGLSLGDVAQARAHGGQGIALQRGW</sequence>
<feature type="binding site" evidence="17">
    <location>
        <position position="17"/>
    </location>
    <ligand>
        <name>8-oxo-dGTP</name>
        <dbReference type="ChEBI" id="CHEBI:77896"/>
    </ligand>
</feature>
<evidence type="ECO:0000256" key="4">
    <source>
        <dbReference type="ARBA" id="ARBA00022705"/>
    </source>
</evidence>
<evidence type="ECO:0000256" key="1">
    <source>
        <dbReference type="ARBA" id="ARBA00001946"/>
    </source>
</evidence>
<dbReference type="GO" id="GO:0008413">
    <property type="term" value="F:8-oxo-7,8-dihydroguanosine triphosphate pyrophosphatase activity"/>
    <property type="evidence" value="ECO:0007669"/>
    <property type="project" value="InterPro"/>
</dbReference>
<feature type="domain" description="Nudix hydrolase" evidence="19">
    <location>
        <begin position="1"/>
        <end position="123"/>
    </location>
</feature>
<evidence type="ECO:0000256" key="14">
    <source>
        <dbReference type="ARBA" id="ARBA00041592"/>
    </source>
</evidence>
<dbReference type="GO" id="GO:0046872">
    <property type="term" value="F:metal ion binding"/>
    <property type="evidence" value="ECO:0007669"/>
    <property type="project" value="UniProtKB-KW"/>
</dbReference>
<dbReference type="CDD" id="cd00564">
    <property type="entry name" value="TMP_TenI"/>
    <property type="match status" value="1"/>
</dbReference>
<dbReference type="Proteomes" id="UP000000466">
    <property type="component" value="Chromosome"/>
</dbReference>
<evidence type="ECO:0000256" key="7">
    <source>
        <dbReference type="ARBA" id="ARBA00022801"/>
    </source>
</evidence>
<evidence type="ECO:0000313" key="21">
    <source>
        <dbReference type="Proteomes" id="UP000000466"/>
    </source>
</evidence>
<comment type="catalytic activity">
    <reaction evidence="10">
        <text>8-oxo-dGTP + H2O = 8-oxo-dGMP + diphosphate + H(+)</text>
        <dbReference type="Rhea" id="RHEA:31575"/>
        <dbReference type="ChEBI" id="CHEBI:15377"/>
        <dbReference type="ChEBI" id="CHEBI:15378"/>
        <dbReference type="ChEBI" id="CHEBI:33019"/>
        <dbReference type="ChEBI" id="CHEBI:63224"/>
        <dbReference type="ChEBI" id="CHEBI:77896"/>
        <dbReference type="EC" id="3.6.1.55"/>
    </reaction>
</comment>
<dbReference type="InterPro" id="IPR020084">
    <property type="entry name" value="NUDIX_hydrolase_CS"/>
</dbReference>
<dbReference type="EMBL" id="CP003746">
    <property type="protein sequence ID" value="AFV00701.2"/>
    <property type="molecule type" value="Genomic_DNA"/>
</dbReference>
<keyword evidence="7" id="KW-0378">Hydrolase</keyword>
<keyword evidence="3" id="KW-0515">Mutator protein</keyword>
<dbReference type="Gene3D" id="3.90.79.10">
    <property type="entry name" value="Nucleoside Triphosphate Pyrophosphohydrolase"/>
    <property type="match status" value="1"/>
</dbReference>
<keyword evidence="5 18" id="KW-0479">Metal-binding</keyword>
<dbReference type="PROSITE" id="PS00893">
    <property type="entry name" value="NUDIX_BOX"/>
    <property type="match status" value="1"/>
</dbReference>
<keyword evidence="21" id="KW-1185">Reference proteome</keyword>
<dbReference type="InterPro" id="IPR003561">
    <property type="entry name" value="Mutator_MutT"/>
</dbReference>
<organism evidence="20 21">
    <name type="scientific">Simiduia agarivorans (strain DSM 21679 / JCM 13881 / BCRC 17597 / SA1)</name>
    <dbReference type="NCBI Taxonomy" id="1117647"/>
    <lineage>
        <taxon>Bacteria</taxon>
        <taxon>Pseudomonadati</taxon>
        <taxon>Pseudomonadota</taxon>
        <taxon>Gammaproteobacteria</taxon>
        <taxon>Cellvibrionales</taxon>
        <taxon>Cellvibrionaceae</taxon>
        <taxon>Simiduia</taxon>
    </lineage>
</organism>
<dbReference type="CDD" id="cd03425">
    <property type="entry name" value="NUDIX_MutT_NudA_like"/>
    <property type="match status" value="1"/>
</dbReference>
<dbReference type="InterPro" id="IPR029119">
    <property type="entry name" value="MutY_C"/>
</dbReference>
<dbReference type="InterPro" id="IPR036206">
    <property type="entry name" value="ThiamineP_synth_sf"/>
</dbReference>
<feature type="binding site" evidence="17">
    <location>
        <position position="22"/>
    </location>
    <ligand>
        <name>8-oxo-dGTP</name>
        <dbReference type="ChEBI" id="CHEBI:77896"/>
    </ligand>
</feature>
<keyword evidence="4" id="KW-0235">DNA replication</keyword>
<dbReference type="SUPFAM" id="SSF51391">
    <property type="entry name" value="Thiamin phosphate synthase"/>
    <property type="match status" value="1"/>
</dbReference>
<dbReference type="InterPro" id="IPR015797">
    <property type="entry name" value="NUDIX_hydrolase-like_dom_sf"/>
</dbReference>
<dbReference type="PRINTS" id="PR00502">
    <property type="entry name" value="NUDIXFAMILY"/>
</dbReference>
<dbReference type="FunFam" id="3.90.79.10:FF:000014">
    <property type="entry name" value="8-oxo-dGTP diphosphatase MutT"/>
    <property type="match status" value="1"/>
</dbReference>
<dbReference type="NCBIfam" id="NF006530">
    <property type="entry name" value="PRK08999.1"/>
    <property type="match status" value="1"/>
</dbReference>
<dbReference type="eggNOG" id="COG0352">
    <property type="taxonomic scope" value="Bacteria"/>
</dbReference>
<dbReference type="Gene3D" id="3.20.20.70">
    <property type="entry name" value="Aldolase class I"/>
    <property type="match status" value="1"/>
</dbReference>
<dbReference type="KEGG" id="saga:M5M_17860"/>
<dbReference type="GO" id="GO:0006260">
    <property type="term" value="P:DNA replication"/>
    <property type="evidence" value="ECO:0007669"/>
    <property type="project" value="UniProtKB-KW"/>
</dbReference>
<evidence type="ECO:0000256" key="6">
    <source>
        <dbReference type="ARBA" id="ARBA00022763"/>
    </source>
</evidence>
<dbReference type="NCBIfam" id="TIGR00586">
    <property type="entry name" value="mutt"/>
    <property type="match status" value="1"/>
</dbReference>
<dbReference type="GO" id="GO:0044715">
    <property type="term" value="F:8-oxo-dGDP phosphatase activity"/>
    <property type="evidence" value="ECO:0007669"/>
    <property type="project" value="TreeGrafter"/>
</dbReference>
<comment type="cofactor">
    <cofactor evidence="1 18">
        <name>Mg(2+)</name>
        <dbReference type="ChEBI" id="CHEBI:18420"/>
    </cofactor>
</comment>
<feature type="binding site" evidence="17">
    <location>
        <position position="113"/>
    </location>
    <ligand>
        <name>8-oxo-dGTP</name>
        <dbReference type="ChEBI" id="CHEBI:77896"/>
    </ligand>
</feature>
<evidence type="ECO:0000256" key="10">
    <source>
        <dbReference type="ARBA" id="ARBA00035861"/>
    </source>
</evidence>
<dbReference type="Pfam" id="PF02581">
    <property type="entry name" value="TMP-TENI"/>
    <property type="match status" value="1"/>
</dbReference>
<keyword evidence="8 18" id="KW-0460">Magnesium</keyword>
<keyword evidence="6" id="KW-0227">DNA damage</keyword>
<dbReference type="AlphaFoldDB" id="K4KR26"/>
<evidence type="ECO:0000256" key="15">
    <source>
        <dbReference type="ARBA" id="ARBA00041979"/>
    </source>
</evidence>
<dbReference type="InterPro" id="IPR022998">
    <property type="entry name" value="ThiamineP_synth_TenI"/>
</dbReference>
<dbReference type="GO" id="GO:0006281">
    <property type="term" value="P:DNA repair"/>
    <property type="evidence" value="ECO:0007669"/>
    <property type="project" value="UniProtKB-KW"/>
</dbReference>
<comment type="similarity">
    <text evidence="2">Belongs to the Nudix hydrolase family.</text>
</comment>
<dbReference type="EC" id="3.6.1.55" evidence="12"/>
<evidence type="ECO:0000256" key="3">
    <source>
        <dbReference type="ARBA" id="ARBA00022457"/>
    </source>
</evidence>
<dbReference type="InterPro" id="IPR013785">
    <property type="entry name" value="Aldolase_TIM"/>
</dbReference>
<evidence type="ECO:0000256" key="13">
    <source>
        <dbReference type="ARBA" id="ARBA00040794"/>
    </source>
</evidence>
<evidence type="ECO:0000256" key="9">
    <source>
        <dbReference type="ARBA" id="ARBA00023204"/>
    </source>
</evidence>